<organism evidence="1 2">
    <name type="scientific">Streptomyces mutomycini</name>
    <dbReference type="NCBI Taxonomy" id="284036"/>
    <lineage>
        <taxon>Bacteria</taxon>
        <taxon>Bacillati</taxon>
        <taxon>Actinomycetota</taxon>
        <taxon>Actinomycetes</taxon>
        <taxon>Kitasatosporales</taxon>
        <taxon>Streptomycetaceae</taxon>
        <taxon>Streptomyces</taxon>
    </lineage>
</organism>
<sequence length="41" mass="4698">MTCKHPGSSHAVVVPREGWPERCDQCPRCEAEMRSEREQGK</sequence>
<gene>
    <name evidence="1" type="ORF">ACFPRK_08630</name>
</gene>
<evidence type="ECO:0000313" key="2">
    <source>
        <dbReference type="Proteomes" id="UP001596208"/>
    </source>
</evidence>
<proteinExistence type="predicted"/>
<accession>A0ABW0B0E6</accession>
<reference evidence="2" key="1">
    <citation type="journal article" date="2019" name="Int. J. Syst. Evol. Microbiol.">
        <title>The Global Catalogue of Microorganisms (GCM) 10K type strain sequencing project: providing services to taxonomists for standard genome sequencing and annotation.</title>
        <authorList>
            <consortium name="The Broad Institute Genomics Platform"/>
            <consortium name="The Broad Institute Genome Sequencing Center for Infectious Disease"/>
            <person name="Wu L."/>
            <person name="Ma J."/>
        </authorList>
    </citation>
    <scope>NUCLEOTIDE SEQUENCE [LARGE SCALE GENOMIC DNA]</scope>
    <source>
        <strain evidence="2">CGMCC 4.1721</strain>
    </source>
</reference>
<protein>
    <submittedName>
        <fullName evidence="1">Uncharacterized protein</fullName>
    </submittedName>
</protein>
<comment type="caution">
    <text evidence="1">The sequence shown here is derived from an EMBL/GenBank/DDBJ whole genome shotgun (WGS) entry which is preliminary data.</text>
</comment>
<name>A0ABW0B0E6_9ACTN</name>
<dbReference type="EMBL" id="JBHSKI010000003">
    <property type="protein sequence ID" value="MFC5170655.1"/>
    <property type="molecule type" value="Genomic_DNA"/>
</dbReference>
<dbReference type="Proteomes" id="UP001596208">
    <property type="component" value="Unassembled WGS sequence"/>
</dbReference>
<keyword evidence="2" id="KW-1185">Reference proteome</keyword>
<evidence type="ECO:0000313" key="1">
    <source>
        <dbReference type="EMBL" id="MFC5170655.1"/>
    </source>
</evidence>
<dbReference type="RefSeq" id="WP_275935690.1">
    <property type="nucleotide sequence ID" value="NZ_JBHSKI010000003.1"/>
</dbReference>